<sequence>MTGLAIADGDIESVDYLKAEVAGQKGVAGNGKRRAASDLTEAQCTLIDNLINAIYELRQQGKKLTTPDDVLAEMLRQKSFFTSARLTFTELIVLAARKGFIQYVKNNNGLYICKFKYEAADFEGIS</sequence>
<gene>
    <name evidence="1" type="ORF">QFC24_000043</name>
</gene>
<organism evidence="1 2">
    <name type="scientific">Naganishia onofrii</name>
    <dbReference type="NCBI Taxonomy" id="1851511"/>
    <lineage>
        <taxon>Eukaryota</taxon>
        <taxon>Fungi</taxon>
        <taxon>Dikarya</taxon>
        <taxon>Basidiomycota</taxon>
        <taxon>Agaricomycotina</taxon>
        <taxon>Tremellomycetes</taxon>
        <taxon>Filobasidiales</taxon>
        <taxon>Filobasidiaceae</taxon>
        <taxon>Naganishia</taxon>
    </lineage>
</organism>
<comment type="caution">
    <text evidence="1">The sequence shown here is derived from an EMBL/GenBank/DDBJ whole genome shotgun (WGS) entry which is preliminary data.</text>
</comment>
<name>A0ACC2XVV9_9TREE</name>
<protein>
    <submittedName>
        <fullName evidence="1">Uncharacterized protein</fullName>
    </submittedName>
</protein>
<dbReference type="EMBL" id="JASBWV010000001">
    <property type="protein sequence ID" value="KAJ9127760.1"/>
    <property type="molecule type" value="Genomic_DNA"/>
</dbReference>
<evidence type="ECO:0000313" key="2">
    <source>
        <dbReference type="Proteomes" id="UP001234202"/>
    </source>
</evidence>
<keyword evidence="2" id="KW-1185">Reference proteome</keyword>
<reference evidence="1" key="1">
    <citation type="submission" date="2023-04" db="EMBL/GenBank/DDBJ databases">
        <title>Draft Genome sequencing of Naganishia species isolated from polar environments using Oxford Nanopore Technology.</title>
        <authorList>
            <person name="Leo P."/>
            <person name="Venkateswaran K."/>
        </authorList>
    </citation>
    <scope>NUCLEOTIDE SEQUENCE</scope>
    <source>
        <strain evidence="1">DBVPG 5303</strain>
    </source>
</reference>
<proteinExistence type="predicted"/>
<evidence type="ECO:0000313" key="1">
    <source>
        <dbReference type="EMBL" id="KAJ9127760.1"/>
    </source>
</evidence>
<dbReference type="Proteomes" id="UP001234202">
    <property type="component" value="Unassembled WGS sequence"/>
</dbReference>
<accession>A0ACC2XVV9</accession>